<proteinExistence type="predicted"/>
<evidence type="ECO:0000256" key="1">
    <source>
        <dbReference type="SAM" id="Phobius"/>
    </source>
</evidence>
<evidence type="ECO:0000313" key="2">
    <source>
        <dbReference type="EMBL" id="MWR39540.1"/>
    </source>
</evidence>
<comment type="caution">
    <text evidence="2">The sequence shown here is derived from an EMBL/GenBank/DDBJ whole genome shotgun (WGS) entry which is preliminary data.</text>
</comment>
<gene>
    <name evidence="2" type="ORF">GP975_16060</name>
</gene>
<organism evidence="2 3">
    <name type="scientific">Escherichia coli</name>
    <dbReference type="NCBI Taxonomy" id="562"/>
    <lineage>
        <taxon>Bacteria</taxon>
        <taxon>Pseudomonadati</taxon>
        <taxon>Pseudomonadota</taxon>
        <taxon>Gammaproteobacteria</taxon>
        <taxon>Enterobacterales</taxon>
        <taxon>Enterobacteriaceae</taxon>
        <taxon>Escherichia</taxon>
    </lineage>
</organism>
<sequence length="28" mass="3315">FFWYVTLMAVVAFLVSLMLHRKGKGMRL</sequence>
<dbReference type="AlphaFoldDB" id="A0A8T5ZGD6"/>
<feature type="non-terminal residue" evidence="2">
    <location>
        <position position="1"/>
    </location>
</feature>
<accession>A0A8T5ZGD6</accession>
<evidence type="ECO:0000313" key="3">
    <source>
        <dbReference type="Proteomes" id="UP000460875"/>
    </source>
</evidence>
<dbReference type="RefSeq" id="WP_426080796.1">
    <property type="nucleotide sequence ID" value="NZ_JBNEGA010000004.1"/>
</dbReference>
<name>A0A8T5ZGD6_ECOLX</name>
<feature type="transmembrane region" description="Helical" evidence="1">
    <location>
        <begin position="6"/>
        <end position="23"/>
    </location>
</feature>
<keyword evidence="1" id="KW-1133">Transmembrane helix</keyword>
<keyword evidence="1" id="KW-0812">Transmembrane</keyword>
<dbReference type="EMBL" id="WTQT01000381">
    <property type="protein sequence ID" value="MWR39540.1"/>
    <property type="molecule type" value="Genomic_DNA"/>
</dbReference>
<protein>
    <submittedName>
        <fullName evidence="2">Alpha-ketoglutarate permease</fullName>
    </submittedName>
</protein>
<reference evidence="2 3" key="1">
    <citation type="submission" date="2019-12" db="EMBL/GenBank/DDBJ databases">
        <title>Enteriobacteria Tanzani isolates_8377-8380.</title>
        <authorList>
            <person name="Subbiah M."/>
            <person name="Call D."/>
        </authorList>
    </citation>
    <scope>NUCLEOTIDE SEQUENCE [LARGE SCALE GENOMIC DNA]</scope>
    <source>
        <strain evidence="2 3">8379wE2</strain>
    </source>
</reference>
<dbReference type="Proteomes" id="UP000460875">
    <property type="component" value="Unassembled WGS sequence"/>
</dbReference>
<keyword evidence="1" id="KW-0472">Membrane</keyword>